<sequence>MNEATTLILIAAGALVLPLLAGRMLVPAVVLEILFGVVMGPNGLGWIEHSELLDFLAEFGFFLLMFLSGFEIDFGKLGRQGPGQISVALVVFASTLGLSFFFSKQLGHGPFVTFLLATTSMGLVVPTLRATRRTQTPLGQAILICAALADFLTMIGVTVFALAYEHGVGWQLMKVPALFAIIAVVLLALRQTAYWYPEKFERLFRPDDPDEMGIRTSLALLFVFVGLSLAFDVEPILGAFLAGTVFSLVFRHRGSLERELSGFSFGFLIPIFFINVGVGFDVSALFDPTALIHGGLILAAALTVKLFPSLLLVLRGISLRDSIAAGALLSARLSLVIAVASLGVRLGLLGRDLQAEVILLAAVTTTFAPTVFRLLCPPLGNDGSRPHSIEPFRDFGDV</sequence>
<evidence type="ECO:0000313" key="11">
    <source>
        <dbReference type="Proteomes" id="UP000739538"/>
    </source>
</evidence>
<comment type="caution">
    <text evidence="10">The sequence shown here is derived from an EMBL/GenBank/DDBJ whole genome shotgun (WGS) entry which is preliminary data.</text>
</comment>
<dbReference type="Gene3D" id="1.20.1530.20">
    <property type="match status" value="1"/>
</dbReference>
<reference evidence="10" key="2">
    <citation type="journal article" date="2021" name="Microbiome">
        <title>Successional dynamics and alternative stable states in a saline activated sludge microbial community over 9 years.</title>
        <authorList>
            <person name="Wang Y."/>
            <person name="Ye J."/>
            <person name="Ju F."/>
            <person name="Liu L."/>
            <person name="Boyd J.A."/>
            <person name="Deng Y."/>
            <person name="Parks D.H."/>
            <person name="Jiang X."/>
            <person name="Yin X."/>
            <person name="Woodcroft B.J."/>
            <person name="Tyson G.W."/>
            <person name="Hugenholtz P."/>
            <person name="Polz M.F."/>
            <person name="Zhang T."/>
        </authorList>
    </citation>
    <scope>NUCLEOTIDE SEQUENCE</scope>
    <source>
        <strain evidence="10">HKST-UBA02</strain>
    </source>
</reference>
<evidence type="ECO:0000256" key="8">
    <source>
        <dbReference type="SAM" id="Phobius"/>
    </source>
</evidence>
<keyword evidence="7 8" id="KW-0472">Membrane</keyword>
<dbReference type="GO" id="GO:1902600">
    <property type="term" value="P:proton transmembrane transport"/>
    <property type="evidence" value="ECO:0007669"/>
    <property type="project" value="InterPro"/>
</dbReference>
<feature type="transmembrane region" description="Helical" evidence="8">
    <location>
        <begin position="84"/>
        <end position="102"/>
    </location>
</feature>
<evidence type="ECO:0000256" key="3">
    <source>
        <dbReference type="ARBA" id="ARBA00022449"/>
    </source>
</evidence>
<proteinExistence type="predicted"/>
<feature type="domain" description="Cation/H+ exchanger transmembrane" evidence="9">
    <location>
        <begin position="13"/>
        <end position="373"/>
    </location>
</feature>
<organism evidence="10 11">
    <name type="scientific">Eiseniibacteriota bacterium</name>
    <dbReference type="NCBI Taxonomy" id="2212470"/>
    <lineage>
        <taxon>Bacteria</taxon>
        <taxon>Candidatus Eiseniibacteriota</taxon>
    </lineage>
</organism>
<feature type="transmembrane region" description="Helical" evidence="8">
    <location>
        <begin position="170"/>
        <end position="189"/>
    </location>
</feature>
<dbReference type="Proteomes" id="UP000739538">
    <property type="component" value="Unassembled WGS sequence"/>
</dbReference>
<keyword evidence="3" id="KW-0050">Antiport</keyword>
<feature type="transmembrane region" description="Helical" evidence="8">
    <location>
        <begin position="292"/>
        <end position="314"/>
    </location>
</feature>
<dbReference type="InterPro" id="IPR006153">
    <property type="entry name" value="Cation/H_exchanger_TM"/>
</dbReference>
<accession>A0A956NDF5</accession>
<keyword evidence="4 8" id="KW-0812">Transmembrane</keyword>
<feature type="transmembrane region" description="Helical" evidence="8">
    <location>
        <begin position="326"/>
        <end position="345"/>
    </location>
</feature>
<keyword evidence="6" id="KW-0406">Ion transport</keyword>
<feature type="transmembrane region" description="Helical" evidence="8">
    <location>
        <begin position="357"/>
        <end position="376"/>
    </location>
</feature>
<evidence type="ECO:0000256" key="5">
    <source>
        <dbReference type="ARBA" id="ARBA00022989"/>
    </source>
</evidence>
<keyword evidence="5 8" id="KW-1133">Transmembrane helix</keyword>
<dbReference type="EMBL" id="JAGQHS010000022">
    <property type="protein sequence ID" value="MCA9755415.1"/>
    <property type="molecule type" value="Genomic_DNA"/>
</dbReference>
<dbReference type="PANTHER" id="PTHR43562">
    <property type="entry name" value="NAPA-TYPE SODIUM/HYDROGEN ANTIPORTER"/>
    <property type="match status" value="1"/>
</dbReference>
<dbReference type="GO" id="GO:0016020">
    <property type="term" value="C:membrane"/>
    <property type="evidence" value="ECO:0007669"/>
    <property type="project" value="UniProtKB-SubCell"/>
</dbReference>
<dbReference type="InterPro" id="IPR038770">
    <property type="entry name" value="Na+/solute_symporter_sf"/>
</dbReference>
<name>A0A956NDF5_UNCEI</name>
<feature type="transmembrane region" description="Helical" evidence="8">
    <location>
        <begin position="141"/>
        <end position="164"/>
    </location>
</feature>
<dbReference type="GO" id="GO:0015297">
    <property type="term" value="F:antiporter activity"/>
    <property type="evidence" value="ECO:0007669"/>
    <property type="project" value="UniProtKB-KW"/>
</dbReference>
<evidence type="ECO:0000313" key="10">
    <source>
        <dbReference type="EMBL" id="MCA9755415.1"/>
    </source>
</evidence>
<dbReference type="Pfam" id="PF00999">
    <property type="entry name" value="Na_H_Exchanger"/>
    <property type="match status" value="1"/>
</dbReference>
<reference evidence="10" key="1">
    <citation type="submission" date="2020-04" db="EMBL/GenBank/DDBJ databases">
        <authorList>
            <person name="Zhang T."/>
        </authorList>
    </citation>
    <scope>NUCLEOTIDE SEQUENCE</scope>
    <source>
        <strain evidence="10">HKST-UBA02</strain>
    </source>
</reference>
<keyword evidence="2" id="KW-0813">Transport</keyword>
<evidence type="ECO:0000259" key="9">
    <source>
        <dbReference type="Pfam" id="PF00999"/>
    </source>
</evidence>
<evidence type="ECO:0000256" key="1">
    <source>
        <dbReference type="ARBA" id="ARBA00004141"/>
    </source>
</evidence>
<gene>
    <name evidence="10" type="ORF">KDA27_06415</name>
</gene>
<feature type="transmembrane region" description="Helical" evidence="8">
    <location>
        <begin position="108"/>
        <end position="129"/>
    </location>
</feature>
<evidence type="ECO:0000256" key="6">
    <source>
        <dbReference type="ARBA" id="ARBA00023065"/>
    </source>
</evidence>
<protein>
    <submittedName>
        <fullName evidence="10">Cation:proton antiporter</fullName>
    </submittedName>
</protein>
<dbReference type="AlphaFoldDB" id="A0A956NDF5"/>
<evidence type="ECO:0000256" key="4">
    <source>
        <dbReference type="ARBA" id="ARBA00022692"/>
    </source>
</evidence>
<evidence type="ECO:0000256" key="7">
    <source>
        <dbReference type="ARBA" id="ARBA00023136"/>
    </source>
</evidence>
<comment type="subcellular location">
    <subcellularLocation>
        <location evidence="1">Membrane</location>
        <topology evidence="1">Multi-pass membrane protein</topology>
    </subcellularLocation>
</comment>
<feature type="transmembrane region" description="Helical" evidence="8">
    <location>
        <begin position="265"/>
        <end position="286"/>
    </location>
</feature>
<dbReference type="PANTHER" id="PTHR43562:SF1">
    <property type="entry name" value="NA(+)_H(+) ANTIPORTER YJBQ-RELATED"/>
    <property type="match status" value="1"/>
</dbReference>
<feature type="transmembrane region" description="Helical" evidence="8">
    <location>
        <begin position="52"/>
        <end position="72"/>
    </location>
</feature>
<evidence type="ECO:0000256" key="2">
    <source>
        <dbReference type="ARBA" id="ARBA00022448"/>
    </source>
</evidence>